<feature type="domain" description="Antitoxin FitA-like ribbon-helix-helix" evidence="1">
    <location>
        <begin position="4"/>
        <end position="41"/>
    </location>
</feature>
<evidence type="ECO:0000313" key="2">
    <source>
        <dbReference type="EMBL" id="QIH73749.1"/>
    </source>
</evidence>
<dbReference type="Proteomes" id="UP000501325">
    <property type="component" value="Chromosome"/>
</dbReference>
<accession>A0A6G7EK86</accession>
<keyword evidence="4" id="KW-1185">Reference proteome</keyword>
<dbReference type="GO" id="GO:0006355">
    <property type="term" value="P:regulation of DNA-templated transcription"/>
    <property type="evidence" value="ECO:0007669"/>
    <property type="project" value="InterPro"/>
</dbReference>
<evidence type="ECO:0000313" key="3">
    <source>
        <dbReference type="EMBL" id="VDC51882.1"/>
    </source>
</evidence>
<evidence type="ECO:0000313" key="4">
    <source>
        <dbReference type="Proteomes" id="UP000289220"/>
    </source>
</evidence>
<reference evidence="2 5" key="2">
    <citation type="submission" date="2020-01" db="EMBL/GenBank/DDBJ databases">
        <authorList>
            <person name="Wang S."/>
        </authorList>
    </citation>
    <scope>NUCLEOTIDE SEQUENCE [LARGE SCALE GENOMIC DNA]</scope>
    <source>
        <strain evidence="2 5">D151-2-6</strain>
    </source>
</reference>
<dbReference type="EMBL" id="CP048751">
    <property type="protein sequence ID" value="QIH73749.1"/>
    <property type="molecule type" value="Genomic_DNA"/>
</dbReference>
<dbReference type="RefSeq" id="WP_008261351.1">
    <property type="nucleotide sequence ID" value="NZ_CP048751.1"/>
</dbReference>
<dbReference type="InterPro" id="IPR053853">
    <property type="entry name" value="FitA-like_RHH"/>
</dbReference>
<organism evidence="3 4">
    <name type="scientific">Brevundimonas mediterranea</name>
    <dbReference type="NCBI Taxonomy" id="74329"/>
    <lineage>
        <taxon>Bacteria</taxon>
        <taxon>Pseudomonadati</taxon>
        <taxon>Pseudomonadota</taxon>
        <taxon>Alphaproteobacteria</taxon>
        <taxon>Caulobacterales</taxon>
        <taxon>Caulobacteraceae</taxon>
        <taxon>Brevundimonas</taxon>
    </lineage>
</organism>
<dbReference type="Proteomes" id="UP000289220">
    <property type="component" value="Unassembled WGS sequence"/>
</dbReference>
<dbReference type="AlphaFoldDB" id="A0A6G7EK86"/>
<name>A0A6G7EK86_9CAUL</name>
<evidence type="ECO:0000259" key="1">
    <source>
        <dbReference type="Pfam" id="PF22513"/>
    </source>
</evidence>
<dbReference type="Gene3D" id="1.10.1220.10">
    <property type="entry name" value="Met repressor-like"/>
    <property type="match status" value="1"/>
</dbReference>
<dbReference type="InterPro" id="IPR013321">
    <property type="entry name" value="Arc_rbn_hlx_hlx"/>
</dbReference>
<sequence length="79" mass="9112">MPVNLHVRNIDDDIAIALKKRAQENNRSAEAEHREILRKALTPRIDAEWERRAAALRDATKGKLSTPSEILIREDRDSR</sequence>
<dbReference type="KEGG" id="bmed:GYM46_12825"/>
<dbReference type="SUPFAM" id="SSF47598">
    <property type="entry name" value="Ribbon-helix-helix"/>
    <property type="match status" value="1"/>
</dbReference>
<dbReference type="InterPro" id="IPR010985">
    <property type="entry name" value="Ribbon_hlx_hlx"/>
</dbReference>
<dbReference type="Pfam" id="PF22513">
    <property type="entry name" value="FitA-like_RHH"/>
    <property type="match status" value="1"/>
</dbReference>
<reference evidence="3 4" key="1">
    <citation type="submission" date="2018-11" db="EMBL/GenBank/DDBJ databases">
        <authorList>
            <person name="Peiro R."/>
            <person name="Begona"/>
            <person name="Cbmso G."/>
            <person name="Lopez M."/>
            <person name="Gonzalez S."/>
            <person name="Sacristan E."/>
            <person name="Castillo E."/>
        </authorList>
    </citation>
    <scope>NUCLEOTIDE SEQUENCE [LARGE SCALE GENOMIC DNA]</scope>
    <source>
        <strain evidence="3">Brev_genome</strain>
    </source>
</reference>
<proteinExistence type="predicted"/>
<evidence type="ECO:0000313" key="5">
    <source>
        <dbReference type="Proteomes" id="UP000501325"/>
    </source>
</evidence>
<dbReference type="EMBL" id="UXHF01000008">
    <property type="protein sequence ID" value="VDC51882.1"/>
    <property type="molecule type" value="Genomic_DNA"/>
</dbReference>
<gene>
    <name evidence="3" type="ORF">BREV_BREV_00673</name>
    <name evidence="2" type="ORF">GYM46_12825</name>
</gene>
<protein>
    <recommendedName>
        <fullName evidence="1">Antitoxin FitA-like ribbon-helix-helix domain-containing protein</fullName>
    </recommendedName>
</protein>